<dbReference type="EMBL" id="CACVKT020003887">
    <property type="protein sequence ID" value="CAC5386757.1"/>
    <property type="molecule type" value="Genomic_DNA"/>
</dbReference>
<reference evidence="1 2" key="1">
    <citation type="submission" date="2020-06" db="EMBL/GenBank/DDBJ databases">
        <authorList>
            <person name="Li R."/>
            <person name="Bekaert M."/>
        </authorList>
    </citation>
    <scope>NUCLEOTIDE SEQUENCE [LARGE SCALE GENOMIC DNA]</scope>
    <source>
        <strain evidence="2">wild</strain>
    </source>
</reference>
<evidence type="ECO:0000313" key="2">
    <source>
        <dbReference type="Proteomes" id="UP000507470"/>
    </source>
</evidence>
<accession>A0A6J8BWL5</accession>
<sequence>MHCLVYHAPILTQKYGRLVKFSGQGVEKINDDIKTIHHSKTNKWDATLDVLQVRKRIKYLTSENCEREKRNYNKTSDSYWDDDIFQQRSAKKKKIVEEMAIVAKKYVEYNNVSVSDMDNLSLDEIREELKKLGSRTRLRNRDKLLALLKSMR</sequence>
<name>A0A6J8BWL5_MYTCO</name>
<proteinExistence type="predicted"/>
<dbReference type="AlphaFoldDB" id="A0A6J8BWL5"/>
<keyword evidence="2" id="KW-1185">Reference proteome</keyword>
<protein>
    <submittedName>
        <fullName evidence="1">Uncharacterized protein</fullName>
    </submittedName>
</protein>
<dbReference type="OrthoDB" id="10037925at2759"/>
<organism evidence="1 2">
    <name type="scientific">Mytilus coruscus</name>
    <name type="common">Sea mussel</name>
    <dbReference type="NCBI Taxonomy" id="42192"/>
    <lineage>
        <taxon>Eukaryota</taxon>
        <taxon>Metazoa</taxon>
        <taxon>Spiralia</taxon>
        <taxon>Lophotrochozoa</taxon>
        <taxon>Mollusca</taxon>
        <taxon>Bivalvia</taxon>
        <taxon>Autobranchia</taxon>
        <taxon>Pteriomorphia</taxon>
        <taxon>Mytilida</taxon>
        <taxon>Mytiloidea</taxon>
        <taxon>Mytilidae</taxon>
        <taxon>Mytilinae</taxon>
        <taxon>Mytilus</taxon>
    </lineage>
</organism>
<gene>
    <name evidence="1" type="ORF">MCOR_22159</name>
</gene>
<evidence type="ECO:0000313" key="1">
    <source>
        <dbReference type="EMBL" id="CAC5386757.1"/>
    </source>
</evidence>
<dbReference type="Proteomes" id="UP000507470">
    <property type="component" value="Unassembled WGS sequence"/>
</dbReference>